<evidence type="ECO:0000256" key="2">
    <source>
        <dbReference type="ARBA" id="ARBA00022723"/>
    </source>
</evidence>
<keyword evidence="8" id="KW-1185">Reference proteome</keyword>
<dbReference type="PROSITE" id="PS00198">
    <property type="entry name" value="4FE4S_FER_1"/>
    <property type="match status" value="1"/>
</dbReference>
<comment type="caution">
    <text evidence="7">The sequence shown here is derived from an EMBL/GenBank/DDBJ whole genome shotgun (WGS) entry which is preliminary data.</text>
</comment>
<evidence type="ECO:0000256" key="5">
    <source>
        <dbReference type="SAM" id="MobiDB-lite"/>
    </source>
</evidence>
<keyword evidence="4" id="KW-0411">Iron-sulfur</keyword>
<dbReference type="GO" id="GO:0046872">
    <property type="term" value="F:metal ion binding"/>
    <property type="evidence" value="ECO:0007669"/>
    <property type="project" value="UniProtKB-KW"/>
</dbReference>
<feature type="compositionally biased region" description="Basic and acidic residues" evidence="5">
    <location>
        <begin position="1"/>
        <end position="12"/>
    </location>
</feature>
<dbReference type="Pfam" id="PF12838">
    <property type="entry name" value="Fer4_7"/>
    <property type="match status" value="1"/>
</dbReference>
<evidence type="ECO:0000256" key="1">
    <source>
        <dbReference type="ARBA" id="ARBA00022485"/>
    </source>
</evidence>
<feature type="domain" description="4Fe-4S ferredoxin-type" evidence="6">
    <location>
        <begin position="61"/>
        <end position="91"/>
    </location>
</feature>
<feature type="domain" description="4Fe-4S ferredoxin-type" evidence="6">
    <location>
        <begin position="28"/>
        <end position="57"/>
    </location>
</feature>
<organism evidence="7 8">
    <name type="scientific">Ideonella livida</name>
    <dbReference type="NCBI Taxonomy" id="2707176"/>
    <lineage>
        <taxon>Bacteria</taxon>
        <taxon>Pseudomonadati</taxon>
        <taxon>Pseudomonadota</taxon>
        <taxon>Betaproteobacteria</taxon>
        <taxon>Burkholderiales</taxon>
        <taxon>Sphaerotilaceae</taxon>
        <taxon>Ideonella</taxon>
    </lineage>
</organism>
<dbReference type="Proteomes" id="UP000484255">
    <property type="component" value="Unassembled WGS sequence"/>
</dbReference>
<gene>
    <name evidence="7" type="ORF">G3A44_03510</name>
</gene>
<dbReference type="PANTHER" id="PTHR43687:SF1">
    <property type="entry name" value="FERREDOXIN III"/>
    <property type="match status" value="1"/>
</dbReference>
<dbReference type="InterPro" id="IPR050572">
    <property type="entry name" value="Fe-S_Ferredoxin"/>
</dbReference>
<dbReference type="Gene3D" id="3.30.70.20">
    <property type="match status" value="1"/>
</dbReference>
<accession>A0A7C9THA6</accession>
<dbReference type="InterPro" id="IPR017900">
    <property type="entry name" value="4Fe4S_Fe_S_CS"/>
</dbReference>
<evidence type="ECO:0000313" key="7">
    <source>
        <dbReference type="EMBL" id="NDY90258.1"/>
    </source>
</evidence>
<evidence type="ECO:0000259" key="6">
    <source>
        <dbReference type="PROSITE" id="PS51379"/>
    </source>
</evidence>
<dbReference type="PROSITE" id="PS51379">
    <property type="entry name" value="4FE4S_FER_2"/>
    <property type="match status" value="2"/>
</dbReference>
<dbReference type="AlphaFoldDB" id="A0A7C9THA6"/>
<dbReference type="InterPro" id="IPR017896">
    <property type="entry name" value="4Fe4S_Fe-S-bd"/>
</dbReference>
<proteinExistence type="predicted"/>
<sequence>MDKHPAAFEDVRPAVLGGASPNGGRPARLPAVDPLRCTGCGRCVAACPPHALSLAPRGWVKVAELHAPDDCSPCGRCVRACPFDAVRMAATPAPQAGRHGAGA</sequence>
<keyword evidence="3" id="KW-0408">Iron</keyword>
<dbReference type="RefSeq" id="WP_163456123.1">
    <property type="nucleotide sequence ID" value="NZ_JAAGOH010000003.1"/>
</dbReference>
<feature type="region of interest" description="Disordered" evidence="5">
    <location>
        <begin position="1"/>
        <end position="27"/>
    </location>
</feature>
<dbReference type="PANTHER" id="PTHR43687">
    <property type="entry name" value="ADENYLYLSULFATE REDUCTASE, BETA SUBUNIT"/>
    <property type="match status" value="1"/>
</dbReference>
<dbReference type="SUPFAM" id="SSF54862">
    <property type="entry name" value="4Fe-4S ferredoxins"/>
    <property type="match status" value="1"/>
</dbReference>
<evidence type="ECO:0000256" key="3">
    <source>
        <dbReference type="ARBA" id="ARBA00023004"/>
    </source>
</evidence>
<keyword evidence="1" id="KW-0004">4Fe-4S</keyword>
<evidence type="ECO:0000313" key="8">
    <source>
        <dbReference type="Proteomes" id="UP000484255"/>
    </source>
</evidence>
<protein>
    <submittedName>
        <fullName evidence="7">4Fe-4S dicluster domain-containing protein</fullName>
    </submittedName>
</protein>
<evidence type="ECO:0000256" key="4">
    <source>
        <dbReference type="ARBA" id="ARBA00023014"/>
    </source>
</evidence>
<name>A0A7C9THA6_9BURK</name>
<keyword evidence="2" id="KW-0479">Metal-binding</keyword>
<dbReference type="GO" id="GO:0051539">
    <property type="term" value="F:4 iron, 4 sulfur cluster binding"/>
    <property type="evidence" value="ECO:0007669"/>
    <property type="project" value="UniProtKB-KW"/>
</dbReference>
<reference evidence="7 8" key="1">
    <citation type="submission" date="2020-02" db="EMBL/GenBank/DDBJ databases">
        <title>Ideonella bacterium strain TBM-1.</title>
        <authorList>
            <person name="Chen W.-M."/>
        </authorList>
    </citation>
    <scope>NUCLEOTIDE SEQUENCE [LARGE SCALE GENOMIC DNA]</scope>
    <source>
        <strain evidence="7 8">TBM-1</strain>
    </source>
</reference>
<dbReference type="EMBL" id="JAAGOH010000003">
    <property type="protein sequence ID" value="NDY90258.1"/>
    <property type="molecule type" value="Genomic_DNA"/>
</dbReference>